<gene>
    <name evidence="2" type="ORF">AVEN_147276_1</name>
</gene>
<keyword evidence="1" id="KW-0472">Membrane</keyword>
<keyword evidence="1" id="KW-1133">Transmembrane helix</keyword>
<evidence type="ECO:0000313" key="2">
    <source>
        <dbReference type="EMBL" id="GBN10940.1"/>
    </source>
</evidence>
<reference evidence="2 3" key="1">
    <citation type="journal article" date="2019" name="Sci. Rep.">
        <title>Orb-weaving spider Araneus ventricosus genome elucidates the spidroin gene catalogue.</title>
        <authorList>
            <person name="Kono N."/>
            <person name="Nakamura H."/>
            <person name="Ohtoshi R."/>
            <person name="Moran D.A.P."/>
            <person name="Shinohara A."/>
            <person name="Yoshida Y."/>
            <person name="Fujiwara M."/>
            <person name="Mori M."/>
            <person name="Tomita M."/>
            <person name="Arakawa K."/>
        </authorList>
    </citation>
    <scope>NUCLEOTIDE SEQUENCE [LARGE SCALE GENOMIC DNA]</scope>
</reference>
<dbReference type="Proteomes" id="UP000499080">
    <property type="component" value="Unassembled WGS sequence"/>
</dbReference>
<proteinExistence type="predicted"/>
<dbReference type="EMBL" id="BGPR01005520">
    <property type="protein sequence ID" value="GBN10940.1"/>
    <property type="molecule type" value="Genomic_DNA"/>
</dbReference>
<name>A0A4Y2L9N2_ARAVE</name>
<organism evidence="2 3">
    <name type="scientific">Araneus ventricosus</name>
    <name type="common">Orbweaver spider</name>
    <name type="synonym">Epeira ventricosa</name>
    <dbReference type="NCBI Taxonomy" id="182803"/>
    <lineage>
        <taxon>Eukaryota</taxon>
        <taxon>Metazoa</taxon>
        <taxon>Ecdysozoa</taxon>
        <taxon>Arthropoda</taxon>
        <taxon>Chelicerata</taxon>
        <taxon>Arachnida</taxon>
        <taxon>Araneae</taxon>
        <taxon>Araneomorphae</taxon>
        <taxon>Entelegynae</taxon>
        <taxon>Araneoidea</taxon>
        <taxon>Araneidae</taxon>
        <taxon>Araneus</taxon>
    </lineage>
</organism>
<dbReference type="AlphaFoldDB" id="A0A4Y2L9N2"/>
<feature type="transmembrane region" description="Helical" evidence="1">
    <location>
        <begin position="101"/>
        <end position="123"/>
    </location>
</feature>
<comment type="caution">
    <text evidence="2">The sequence shown here is derived from an EMBL/GenBank/DDBJ whole genome shotgun (WGS) entry which is preliminary data.</text>
</comment>
<keyword evidence="3" id="KW-1185">Reference proteome</keyword>
<accession>A0A4Y2L9N2</accession>
<sequence>MVRIIRDDRTCQNKQLSLYNVGLENTRRPTRRRFHWIIHDHLIDLYHLPNCLTFHQHQLPDFPRNAPATLRAIMWFQHDAGPFYFLWNVRYNIGTVFMNRVLAAVGPSLGLSDFLIFLIHFFLSRLLKWIVYETDIGQPDDFISGISVAAADEHEMSGIF</sequence>
<evidence type="ECO:0000313" key="3">
    <source>
        <dbReference type="Proteomes" id="UP000499080"/>
    </source>
</evidence>
<keyword evidence="1" id="KW-0812">Transmembrane</keyword>
<protein>
    <submittedName>
        <fullName evidence="2">Uncharacterized protein</fullName>
    </submittedName>
</protein>
<evidence type="ECO:0000256" key="1">
    <source>
        <dbReference type="SAM" id="Phobius"/>
    </source>
</evidence>